<organism evidence="5 6">
    <name type="scientific">Hyphomonas adhaerens</name>
    <dbReference type="NCBI Taxonomy" id="81029"/>
    <lineage>
        <taxon>Bacteria</taxon>
        <taxon>Pseudomonadati</taxon>
        <taxon>Pseudomonadota</taxon>
        <taxon>Alphaproteobacteria</taxon>
        <taxon>Hyphomonadales</taxon>
        <taxon>Hyphomonadaceae</taxon>
        <taxon>Hyphomonas</taxon>
    </lineage>
</organism>
<comment type="similarity">
    <text evidence="1">Belongs to the bleomycin resistance protein family.</text>
</comment>
<reference evidence="5 6" key="1">
    <citation type="journal article" date="2018" name="Nat. Biotechnol.">
        <title>A standardized bacterial taxonomy based on genome phylogeny substantially revises the tree of life.</title>
        <authorList>
            <person name="Parks D.H."/>
            <person name="Chuvochina M."/>
            <person name="Waite D.W."/>
            <person name="Rinke C."/>
            <person name="Skarshewski A."/>
            <person name="Chaumeil P.A."/>
            <person name="Hugenholtz P."/>
        </authorList>
    </citation>
    <scope>NUCLEOTIDE SEQUENCE [LARGE SCALE GENOMIC DNA]</scope>
    <source>
        <strain evidence="5">UBA8733</strain>
    </source>
</reference>
<proteinExistence type="inferred from homology"/>
<feature type="domain" description="VOC" evidence="4">
    <location>
        <begin position="2"/>
        <end position="130"/>
    </location>
</feature>
<protein>
    <recommendedName>
        <fullName evidence="2">Bleomycin resistance protein</fullName>
    </recommendedName>
</protein>
<evidence type="ECO:0000313" key="5">
    <source>
        <dbReference type="EMBL" id="HAE28288.1"/>
    </source>
</evidence>
<keyword evidence="3" id="KW-0046">Antibiotic resistance</keyword>
<evidence type="ECO:0000256" key="1">
    <source>
        <dbReference type="ARBA" id="ARBA00011051"/>
    </source>
</evidence>
<dbReference type="EMBL" id="DMAN01000314">
    <property type="protein sequence ID" value="HAE28288.1"/>
    <property type="molecule type" value="Genomic_DNA"/>
</dbReference>
<dbReference type="InterPro" id="IPR004360">
    <property type="entry name" value="Glyas_Fos-R_dOase_dom"/>
</dbReference>
<dbReference type="GO" id="GO:0046677">
    <property type="term" value="P:response to antibiotic"/>
    <property type="evidence" value="ECO:0007669"/>
    <property type="project" value="UniProtKB-KW"/>
</dbReference>
<dbReference type="RefSeq" id="WP_272990070.1">
    <property type="nucleotide sequence ID" value="NZ_CAJWRG010000015.1"/>
</dbReference>
<dbReference type="Proteomes" id="UP000259610">
    <property type="component" value="Unassembled WGS sequence"/>
</dbReference>
<dbReference type="InterPro" id="IPR029068">
    <property type="entry name" value="Glyas_Bleomycin-R_OHBP_Dase"/>
</dbReference>
<dbReference type="Gene3D" id="3.10.180.10">
    <property type="entry name" value="2,3-Dihydroxybiphenyl 1,2-Dioxygenase, domain 1"/>
    <property type="match status" value="1"/>
</dbReference>
<name>A0A3B9H0V4_9PROT</name>
<sequence>MAAALVPELYVSDLARSLDFYCGALGFSVVYQRREERFAYLERAGAELMLEEPVGRTWLAGPLEAPYGRGVNFQIEVEDAAALRDAALAAGAPLVLDLEEKTYLRDDEPIRMRQCVVQDPDGYLLRFSELL</sequence>
<dbReference type="PROSITE" id="PS51819">
    <property type="entry name" value="VOC"/>
    <property type="match status" value="1"/>
</dbReference>
<dbReference type="SUPFAM" id="SSF54593">
    <property type="entry name" value="Glyoxalase/Bleomycin resistance protein/Dihydroxybiphenyl dioxygenase"/>
    <property type="match status" value="1"/>
</dbReference>
<evidence type="ECO:0000256" key="2">
    <source>
        <dbReference type="ARBA" id="ARBA00021572"/>
    </source>
</evidence>
<dbReference type="Pfam" id="PF00903">
    <property type="entry name" value="Glyoxalase"/>
    <property type="match status" value="1"/>
</dbReference>
<evidence type="ECO:0000256" key="3">
    <source>
        <dbReference type="ARBA" id="ARBA00023251"/>
    </source>
</evidence>
<evidence type="ECO:0000313" key="6">
    <source>
        <dbReference type="Proteomes" id="UP000259610"/>
    </source>
</evidence>
<evidence type="ECO:0000259" key="4">
    <source>
        <dbReference type="PROSITE" id="PS51819"/>
    </source>
</evidence>
<comment type="caution">
    <text evidence="5">The sequence shown here is derived from an EMBL/GenBank/DDBJ whole genome shotgun (WGS) entry which is preliminary data.</text>
</comment>
<dbReference type="AlphaFoldDB" id="A0A3B9H0V4"/>
<gene>
    <name evidence="5" type="ORF">DCG58_14085</name>
</gene>
<dbReference type="InterPro" id="IPR000335">
    <property type="entry name" value="Bleomycin-R"/>
</dbReference>
<dbReference type="CDD" id="cd08349">
    <property type="entry name" value="BLMA_like"/>
    <property type="match status" value="1"/>
</dbReference>
<dbReference type="InterPro" id="IPR037523">
    <property type="entry name" value="VOC_core"/>
</dbReference>
<accession>A0A3B9H0V4</accession>